<evidence type="ECO:0000259" key="1">
    <source>
        <dbReference type="PROSITE" id="PS50943"/>
    </source>
</evidence>
<dbReference type="InterPro" id="IPR001387">
    <property type="entry name" value="Cro/C1-type_HTH"/>
</dbReference>
<dbReference type="Proteomes" id="UP000480246">
    <property type="component" value="Unassembled WGS sequence"/>
</dbReference>
<protein>
    <submittedName>
        <fullName evidence="2">Helix-turn-helix transcriptional regulator</fullName>
    </submittedName>
</protein>
<dbReference type="Pfam" id="PF01381">
    <property type="entry name" value="HTH_3"/>
    <property type="match status" value="1"/>
</dbReference>
<dbReference type="Gene3D" id="1.10.260.40">
    <property type="entry name" value="lambda repressor-like DNA-binding domains"/>
    <property type="match status" value="1"/>
</dbReference>
<feature type="domain" description="HTH cro/C1-type" evidence="1">
    <location>
        <begin position="9"/>
        <end position="51"/>
    </location>
</feature>
<dbReference type="InterPro" id="IPR010982">
    <property type="entry name" value="Lambda_DNA-bd_dom_sf"/>
</dbReference>
<dbReference type="PROSITE" id="PS50943">
    <property type="entry name" value="HTH_CROC1"/>
    <property type="match status" value="1"/>
</dbReference>
<dbReference type="SUPFAM" id="SSF47413">
    <property type="entry name" value="lambda repressor-like DNA-binding domains"/>
    <property type="match status" value="1"/>
</dbReference>
<name>A0A7C8KUP5_9BACI</name>
<organism evidence="2 3">
    <name type="scientific">Gracilibacillus oryzae</name>
    <dbReference type="NCBI Taxonomy" id="1672701"/>
    <lineage>
        <taxon>Bacteria</taxon>
        <taxon>Bacillati</taxon>
        <taxon>Bacillota</taxon>
        <taxon>Bacilli</taxon>
        <taxon>Bacillales</taxon>
        <taxon>Bacillaceae</taxon>
        <taxon>Gracilibacillus</taxon>
    </lineage>
</organism>
<proteinExistence type="predicted"/>
<dbReference type="EMBL" id="WEID01000006">
    <property type="protein sequence ID" value="KAB8139068.1"/>
    <property type="molecule type" value="Genomic_DNA"/>
</dbReference>
<keyword evidence="3" id="KW-1185">Reference proteome</keyword>
<sequence length="94" mass="10631">MEFEIRDLLKEMRLKAKLTQKELAMKMGMDRTTVSKFETGTYTIAAADLFRWVKTTDGQDQLINFMYSTQIITDAITSVPGLVGLLSPVLRLIA</sequence>
<accession>A0A7C8KUP5</accession>
<comment type="caution">
    <text evidence="2">The sequence shown here is derived from an EMBL/GenBank/DDBJ whole genome shotgun (WGS) entry which is preliminary data.</text>
</comment>
<dbReference type="OrthoDB" id="2381879at2"/>
<evidence type="ECO:0000313" key="2">
    <source>
        <dbReference type="EMBL" id="KAB8139068.1"/>
    </source>
</evidence>
<dbReference type="CDD" id="cd00093">
    <property type="entry name" value="HTH_XRE"/>
    <property type="match status" value="1"/>
</dbReference>
<dbReference type="GO" id="GO:0003677">
    <property type="term" value="F:DNA binding"/>
    <property type="evidence" value="ECO:0007669"/>
    <property type="project" value="InterPro"/>
</dbReference>
<dbReference type="RefSeq" id="WP_153400973.1">
    <property type="nucleotide sequence ID" value="NZ_ML762424.1"/>
</dbReference>
<reference evidence="2 3" key="1">
    <citation type="submission" date="2019-10" db="EMBL/GenBank/DDBJ databases">
        <title>Gracilibacillus sp. nov. isolated from rice seeds.</title>
        <authorList>
            <person name="He S."/>
        </authorList>
    </citation>
    <scope>NUCLEOTIDE SEQUENCE [LARGE SCALE GENOMIC DNA]</scope>
    <source>
        <strain evidence="2 3">TD8</strain>
    </source>
</reference>
<dbReference type="SMART" id="SM00530">
    <property type="entry name" value="HTH_XRE"/>
    <property type="match status" value="1"/>
</dbReference>
<gene>
    <name evidence="2" type="ORF">F9U64_01335</name>
</gene>
<evidence type="ECO:0000313" key="3">
    <source>
        <dbReference type="Proteomes" id="UP000480246"/>
    </source>
</evidence>
<dbReference type="AlphaFoldDB" id="A0A7C8KUP5"/>